<feature type="domain" description="TonB-dependent receptor plug" evidence="6">
    <location>
        <begin position="232"/>
        <end position="332"/>
    </location>
</feature>
<comment type="similarity">
    <text evidence="4">Belongs to the TonB-dependent receptor family.</text>
</comment>
<protein>
    <submittedName>
        <fullName evidence="7">TonB-dependent Receptor Plug Domain</fullName>
    </submittedName>
</protein>
<comment type="subcellular location">
    <subcellularLocation>
        <location evidence="1 4">Cell outer membrane</location>
    </subcellularLocation>
</comment>
<dbReference type="STRING" id="425514.SAMN05443550_101140"/>
<evidence type="ECO:0000313" key="8">
    <source>
        <dbReference type="Proteomes" id="UP000198850"/>
    </source>
</evidence>
<dbReference type="InterPro" id="IPR012910">
    <property type="entry name" value="Plug_dom"/>
</dbReference>
<dbReference type="Gene3D" id="2.40.170.20">
    <property type="entry name" value="TonB-dependent receptor, beta-barrel domain"/>
    <property type="match status" value="1"/>
</dbReference>
<dbReference type="Pfam" id="PF07715">
    <property type="entry name" value="Plug"/>
    <property type="match status" value="1"/>
</dbReference>
<organism evidence="7 8">
    <name type="scientific">Pedobacter hartonius</name>
    <dbReference type="NCBI Taxonomy" id="425514"/>
    <lineage>
        <taxon>Bacteria</taxon>
        <taxon>Pseudomonadati</taxon>
        <taxon>Bacteroidota</taxon>
        <taxon>Sphingobacteriia</taxon>
        <taxon>Sphingobacteriales</taxon>
        <taxon>Sphingobacteriaceae</taxon>
        <taxon>Pedobacter</taxon>
    </lineage>
</organism>
<proteinExistence type="inferred from homology"/>
<dbReference type="OrthoDB" id="9768470at2"/>
<feature type="domain" description="TonB-dependent receptor-like beta-barrel" evidence="5">
    <location>
        <begin position="579"/>
        <end position="1011"/>
    </location>
</feature>
<accession>A0A1H3W829</accession>
<gene>
    <name evidence="7" type="ORF">SAMN05443550_101140</name>
</gene>
<sequence length="1069" mass="119599">MIISLLSKKKYAVYPNKHLKFITFLLVFLSIYKISRSQSQSGTVTVNYKNCTAQELLKELDRQSSYAFFFDPAQMNGIRLQNISYKNVPVKTVLEDLEKKTNLSFSTLNSNISVSLVTRVPVKKPEPGKLTGKILDEKGETFPSAGIRVAELGTGMQSSVDGTYTLPLPPGTYTIEISYVSYQTQRITGVQIKSGAVTKLDVSMKPAANALKEVVVTSGFQRASVAGLYARQKTAASVTDGISAAQIARTPDNNVGAVLKRISGLNVVDNRYVVVRGLSDRYNQAQIDGVTQPSTEMNQRNFAFDAIPAEMVSSVVVNKTATPDLSSEFAGGQVSVNTLDIPVQNFTQFQIGTGYNTNTIGKDFLQVGKRSGGELFGIRQEGHDVPTGLRGFAIPNSVGPLPDFITQQSRGFDPEGFRMYRYGFEPNQNYRLSFGRTYPLKKDVTFGFVGGATLRNSQEINNYISTRAGYGKDEFIDSVNLRQNGTIYKYNTTLSGLLNVGVQGRGFKLSLRNMYSHVYKNDYYTYEGPTAEAAAGSVSRDIRMKYNLQDPESTTVLQHKLEGEHSLGESDIKLTWNGSYTAVKQGINDRRRFSGRSSGILNGVPYYQSYFVKNINSQESNPDYRLYTDTKEKDFNWGLNLSRSFDFLKDKTLVKIGYSGFYKKRELSSATAQIFNLSTAAIFVGPYEYSLSPDKLGTGPGQVFYNVRDDLGTQFTGNAKSNSAYVMLDQSFFKKLRLVYGLRFESYKLANTQFQSKDKDVNKDDNTNYLPSANLTYSLTEKINLRASYATTVVRPDFRETSIFGLYDPVLDVNIRGANVKSTKINNTDVRLEWYPSPGEIISFSGFYKKFDKPIELVFLLDQSIDLYGFQNQKSATNYGLEMEFRKSLNFIADWGWLQNLSLFGNGAIIKSKVNALVYSEPGQGVITVRESREKRPLFGQSPWIVNAGISYSKDEYGLNLVYNKSGYRTNTINANPNYVEYEMGRSLVDLQLFTRLFKQRGELKLNVANLLNSKSTFYKNKNGYNGTGATQYEIKPGTSTKYNKDEGDFITYQVKTGSNISAAFTYRF</sequence>
<evidence type="ECO:0000259" key="6">
    <source>
        <dbReference type="Pfam" id="PF07715"/>
    </source>
</evidence>
<dbReference type="InterPro" id="IPR036942">
    <property type="entry name" value="Beta-barrel_TonB_sf"/>
</dbReference>
<keyword evidence="7" id="KW-0675">Receptor</keyword>
<dbReference type="RefSeq" id="WP_090554219.1">
    <property type="nucleotide sequence ID" value="NZ_FNRA01000001.1"/>
</dbReference>
<evidence type="ECO:0000256" key="3">
    <source>
        <dbReference type="ARBA" id="ARBA00023237"/>
    </source>
</evidence>
<evidence type="ECO:0000313" key="7">
    <source>
        <dbReference type="EMBL" id="SDZ83289.1"/>
    </source>
</evidence>
<evidence type="ECO:0000256" key="1">
    <source>
        <dbReference type="ARBA" id="ARBA00004442"/>
    </source>
</evidence>
<reference evidence="7 8" key="1">
    <citation type="submission" date="2016-10" db="EMBL/GenBank/DDBJ databases">
        <authorList>
            <person name="de Groot N.N."/>
        </authorList>
    </citation>
    <scope>NUCLEOTIDE SEQUENCE [LARGE SCALE GENOMIC DNA]</scope>
    <source>
        <strain evidence="7 8">DSM 19033</strain>
    </source>
</reference>
<dbReference type="PANTHER" id="PTHR40980">
    <property type="entry name" value="PLUG DOMAIN-CONTAINING PROTEIN"/>
    <property type="match status" value="1"/>
</dbReference>
<dbReference type="Pfam" id="PF13715">
    <property type="entry name" value="CarbopepD_reg_2"/>
    <property type="match status" value="1"/>
</dbReference>
<dbReference type="AlphaFoldDB" id="A0A1H3W829"/>
<dbReference type="GO" id="GO:0009279">
    <property type="term" value="C:cell outer membrane"/>
    <property type="evidence" value="ECO:0007669"/>
    <property type="project" value="UniProtKB-SubCell"/>
</dbReference>
<keyword evidence="3" id="KW-0998">Cell outer membrane</keyword>
<dbReference type="Gene3D" id="2.60.40.1120">
    <property type="entry name" value="Carboxypeptidase-like, regulatory domain"/>
    <property type="match status" value="1"/>
</dbReference>
<keyword evidence="4" id="KW-0798">TonB box</keyword>
<dbReference type="Pfam" id="PF00593">
    <property type="entry name" value="TonB_dep_Rec_b-barrel"/>
    <property type="match status" value="1"/>
</dbReference>
<dbReference type="EMBL" id="FNRA01000001">
    <property type="protein sequence ID" value="SDZ83289.1"/>
    <property type="molecule type" value="Genomic_DNA"/>
</dbReference>
<dbReference type="Proteomes" id="UP000198850">
    <property type="component" value="Unassembled WGS sequence"/>
</dbReference>
<dbReference type="InterPro" id="IPR008969">
    <property type="entry name" value="CarboxyPept-like_regulatory"/>
</dbReference>
<dbReference type="InterPro" id="IPR037066">
    <property type="entry name" value="Plug_dom_sf"/>
</dbReference>
<keyword evidence="8" id="KW-1185">Reference proteome</keyword>
<dbReference type="Gene3D" id="2.170.130.10">
    <property type="entry name" value="TonB-dependent receptor, plug domain"/>
    <property type="match status" value="1"/>
</dbReference>
<evidence type="ECO:0000259" key="5">
    <source>
        <dbReference type="Pfam" id="PF00593"/>
    </source>
</evidence>
<dbReference type="SUPFAM" id="SSF49464">
    <property type="entry name" value="Carboxypeptidase regulatory domain-like"/>
    <property type="match status" value="1"/>
</dbReference>
<evidence type="ECO:0000256" key="2">
    <source>
        <dbReference type="ARBA" id="ARBA00023136"/>
    </source>
</evidence>
<keyword evidence="2 4" id="KW-0472">Membrane</keyword>
<name>A0A1H3W829_9SPHI</name>
<dbReference type="SUPFAM" id="SSF56935">
    <property type="entry name" value="Porins"/>
    <property type="match status" value="1"/>
</dbReference>
<evidence type="ECO:0000256" key="4">
    <source>
        <dbReference type="RuleBase" id="RU003357"/>
    </source>
</evidence>
<dbReference type="PANTHER" id="PTHR40980:SF4">
    <property type="entry name" value="TONB-DEPENDENT RECEPTOR-LIKE BETA-BARREL DOMAIN-CONTAINING PROTEIN"/>
    <property type="match status" value="1"/>
</dbReference>
<dbReference type="InterPro" id="IPR000531">
    <property type="entry name" value="Beta-barrel_TonB"/>
</dbReference>